<dbReference type="PANTHER" id="PTHR42951">
    <property type="entry name" value="METALLO-BETA-LACTAMASE DOMAIN-CONTAINING"/>
    <property type="match status" value="1"/>
</dbReference>
<dbReference type="Pfam" id="PF00753">
    <property type="entry name" value="Lactamase_B"/>
    <property type="match status" value="1"/>
</dbReference>
<feature type="domain" description="Metallo-beta-lactamase" evidence="1">
    <location>
        <begin position="22"/>
        <end position="228"/>
    </location>
</feature>
<dbReference type="EMBL" id="LITT01000035">
    <property type="protein sequence ID" value="OAA84834.1"/>
    <property type="molecule type" value="Genomic_DNA"/>
</dbReference>
<sequence length="254" mass="28641">MKIAEHLEMLELHMKVMRVERIVYPTLIWDDDNVILIDTGTPDNLEAIKKQMETAGTSFAKLNKIIATQQDIDHIAGIKGILRENPEVTVLAHEKDKPYIQGEIKVKRLNPGFMDRIKDLPEEEQARIVDMFENSSVKVNSALHDGDVLPFCGGITVIHTPGHTPGHICLYHQTSRTLIAGDALNILHGELVGPNADPMREDGVNANDAIDSLKKLEDYDIVNIITYHGGLFSDKPNERIKEVIRDRKLYSYMK</sequence>
<proteinExistence type="predicted"/>
<gene>
    <name evidence="2" type="primary">yflN</name>
    <name evidence="2" type="ORF">WY13_02737</name>
</gene>
<name>A0A168MKW7_9CLOT</name>
<dbReference type="GO" id="GO:0016787">
    <property type="term" value="F:hydrolase activity"/>
    <property type="evidence" value="ECO:0007669"/>
    <property type="project" value="UniProtKB-KW"/>
</dbReference>
<dbReference type="Gene3D" id="3.60.15.10">
    <property type="entry name" value="Ribonuclease Z/Hydroxyacylglutathione hydrolase-like"/>
    <property type="match status" value="1"/>
</dbReference>
<evidence type="ECO:0000313" key="2">
    <source>
        <dbReference type="EMBL" id="OAA84834.1"/>
    </source>
</evidence>
<organism evidence="2 3">
    <name type="scientific">Clostridium ljungdahlii</name>
    <dbReference type="NCBI Taxonomy" id="1538"/>
    <lineage>
        <taxon>Bacteria</taxon>
        <taxon>Bacillati</taxon>
        <taxon>Bacillota</taxon>
        <taxon>Clostridia</taxon>
        <taxon>Eubacteriales</taxon>
        <taxon>Clostridiaceae</taxon>
        <taxon>Clostridium</taxon>
    </lineage>
</organism>
<dbReference type="SMART" id="SM00849">
    <property type="entry name" value="Lactamase_B"/>
    <property type="match status" value="1"/>
</dbReference>
<dbReference type="AlphaFoldDB" id="A0A168MKW7"/>
<dbReference type="Proteomes" id="UP000077407">
    <property type="component" value="Unassembled WGS sequence"/>
</dbReference>
<protein>
    <submittedName>
        <fullName evidence="2">Putative metallo-hydrolase YflN</fullName>
        <ecNumber evidence="2">3.-.-.-</ecNumber>
    </submittedName>
</protein>
<dbReference type="RefSeq" id="WP_063556111.1">
    <property type="nucleotide sequence ID" value="NZ_LITT01000035.1"/>
</dbReference>
<dbReference type="InterPro" id="IPR036866">
    <property type="entry name" value="RibonucZ/Hydroxyglut_hydro"/>
</dbReference>
<evidence type="ECO:0000259" key="1">
    <source>
        <dbReference type="SMART" id="SM00849"/>
    </source>
</evidence>
<dbReference type="PATRIC" id="fig|1538.10.peg.2634"/>
<evidence type="ECO:0000313" key="3">
    <source>
        <dbReference type="Proteomes" id="UP000077407"/>
    </source>
</evidence>
<dbReference type="InterPro" id="IPR050855">
    <property type="entry name" value="NDM-1-like"/>
</dbReference>
<accession>A0A168MKW7</accession>
<dbReference type="PANTHER" id="PTHR42951:SF15">
    <property type="entry name" value="METALLO-BETA-LACTAMASE SUPERFAMILY PROTEIN"/>
    <property type="match status" value="1"/>
</dbReference>
<comment type="caution">
    <text evidence="2">The sequence shown here is derived from an EMBL/GenBank/DDBJ whole genome shotgun (WGS) entry which is preliminary data.</text>
</comment>
<keyword evidence="2" id="KW-0378">Hydrolase</keyword>
<dbReference type="SUPFAM" id="SSF56281">
    <property type="entry name" value="Metallo-hydrolase/oxidoreductase"/>
    <property type="match status" value="1"/>
</dbReference>
<reference evidence="2 3" key="1">
    <citation type="journal article" date="2015" name="Biotechnol. Bioeng.">
        <title>Genome sequence and phenotypic characterization of Caulobacter segnis.</title>
        <authorList>
            <person name="Patel S."/>
            <person name="Fletcher B."/>
            <person name="Scott D.C."/>
            <person name="Ely B."/>
        </authorList>
    </citation>
    <scope>NUCLEOTIDE SEQUENCE [LARGE SCALE GENOMIC DNA]</scope>
    <source>
        <strain evidence="2 3">ERI-2</strain>
    </source>
</reference>
<dbReference type="EC" id="3.-.-.-" evidence="2"/>
<dbReference type="CDD" id="cd07721">
    <property type="entry name" value="yflN-like_MBL-fold"/>
    <property type="match status" value="1"/>
</dbReference>
<dbReference type="InterPro" id="IPR001279">
    <property type="entry name" value="Metallo-B-lactamas"/>
</dbReference>